<reference evidence="18 19" key="1">
    <citation type="submission" date="2020-08" db="EMBL/GenBank/DDBJ databases">
        <title>Cohnella phylogeny.</title>
        <authorList>
            <person name="Dunlap C."/>
        </authorList>
    </citation>
    <scope>NUCLEOTIDE SEQUENCE [LARGE SCALE GENOMIC DNA]</scope>
    <source>
        <strain evidence="18 19">DSM 25239</strain>
    </source>
</reference>
<dbReference type="InterPro" id="IPR036890">
    <property type="entry name" value="HATPase_C_sf"/>
</dbReference>
<keyword evidence="13 15" id="KW-0472">Membrane</keyword>
<dbReference type="InterPro" id="IPR003594">
    <property type="entry name" value="HATPase_dom"/>
</dbReference>
<dbReference type="Pfam" id="PF02518">
    <property type="entry name" value="HATPase_c"/>
    <property type="match status" value="1"/>
</dbReference>
<feature type="domain" description="HAMP" evidence="17">
    <location>
        <begin position="318"/>
        <end position="370"/>
    </location>
</feature>
<evidence type="ECO:0000256" key="2">
    <source>
        <dbReference type="ARBA" id="ARBA00004651"/>
    </source>
</evidence>
<dbReference type="InterPro" id="IPR005467">
    <property type="entry name" value="His_kinase_dom"/>
</dbReference>
<dbReference type="GO" id="GO:0000155">
    <property type="term" value="F:phosphorelay sensor kinase activity"/>
    <property type="evidence" value="ECO:0007669"/>
    <property type="project" value="InterPro"/>
</dbReference>
<dbReference type="Pfam" id="PF00672">
    <property type="entry name" value="HAMP"/>
    <property type="match status" value="1"/>
</dbReference>
<dbReference type="Pfam" id="PF06580">
    <property type="entry name" value="His_kinase"/>
    <property type="match status" value="1"/>
</dbReference>
<dbReference type="SMART" id="SM00387">
    <property type="entry name" value="HATPase_c"/>
    <property type="match status" value="1"/>
</dbReference>
<comment type="catalytic activity">
    <reaction evidence="1">
        <text>ATP + protein L-histidine = ADP + protein N-phospho-L-histidine.</text>
        <dbReference type="EC" id="2.7.13.3"/>
    </reaction>
</comment>
<keyword evidence="5" id="KW-0597">Phosphoprotein</keyword>
<evidence type="ECO:0000256" key="7">
    <source>
        <dbReference type="ARBA" id="ARBA00022692"/>
    </source>
</evidence>
<organism evidence="18 19">
    <name type="scientific">Cohnella xylanilytica</name>
    <dbReference type="NCBI Taxonomy" id="557555"/>
    <lineage>
        <taxon>Bacteria</taxon>
        <taxon>Bacillati</taxon>
        <taxon>Bacillota</taxon>
        <taxon>Bacilli</taxon>
        <taxon>Bacillales</taxon>
        <taxon>Paenibacillaceae</taxon>
        <taxon>Cohnella</taxon>
    </lineage>
</organism>
<dbReference type="EMBL" id="JACJVR010000052">
    <property type="protein sequence ID" value="MBB6692421.1"/>
    <property type="molecule type" value="Genomic_DNA"/>
</dbReference>
<dbReference type="Proteomes" id="UP000553776">
    <property type="component" value="Unassembled WGS sequence"/>
</dbReference>
<keyword evidence="12" id="KW-0902">Two-component regulatory system</keyword>
<feature type="region of interest" description="Disordered" evidence="14">
    <location>
        <begin position="231"/>
        <end position="253"/>
    </location>
</feature>
<comment type="caution">
    <text evidence="18">The sequence shown here is derived from an EMBL/GenBank/DDBJ whole genome shotgun (WGS) entry which is preliminary data.</text>
</comment>
<evidence type="ECO:0000256" key="13">
    <source>
        <dbReference type="ARBA" id="ARBA00023136"/>
    </source>
</evidence>
<keyword evidence="19" id="KW-1185">Reference proteome</keyword>
<gene>
    <name evidence="18" type="ORF">H7B90_13505</name>
</gene>
<accession>A0A841U2S9</accession>
<keyword evidence="6" id="KW-0808">Transferase</keyword>
<evidence type="ECO:0000256" key="15">
    <source>
        <dbReference type="SAM" id="Phobius"/>
    </source>
</evidence>
<proteinExistence type="predicted"/>
<dbReference type="GO" id="GO:0005524">
    <property type="term" value="F:ATP binding"/>
    <property type="evidence" value="ECO:0007669"/>
    <property type="project" value="UniProtKB-KW"/>
</dbReference>
<dbReference type="PANTHER" id="PTHR34220">
    <property type="entry name" value="SENSOR HISTIDINE KINASE YPDA"/>
    <property type="match status" value="1"/>
</dbReference>
<dbReference type="InterPro" id="IPR003660">
    <property type="entry name" value="HAMP_dom"/>
</dbReference>
<evidence type="ECO:0000259" key="17">
    <source>
        <dbReference type="PROSITE" id="PS50885"/>
    </source>
</evidence>
<evidence type="ECO:0000313" key="19">
    <source>
        <dbReference type="Proteomes" id="UP000553776"/>
    </source>
</evidence>
<evidence type="ECO:0000313" key="18">
    <source>
        <dbReference type="EMBL" id="MBB6692421.1"/>
    </source>
</evidence>
<sequence>MLSYAVLIMVPVLLVGSIANSVFVGSLREQTRVNIQGTLRQMTDNIVYKMDDTRRISDMLYYDNTLGDHLYHYEEGWVSYQATKKYVLPKLQTTIAATNRKLWLSLYLHNASFREIYSNYDGADPLTRGNRLFDIYQMRRIADKDWYKQFPKEEVGKTMRWVRIEDDERYGRISLLRRLIDFNRYEQREIGFVRISVRLSDLFESVDYRKIGEGTTIYIADETGRVLSASGGAGADADAGAPQVRKSSASEEGERFGQAEAAGHLAIRQTIPELGWTILAHVPTDIIERDSAKVRVLTLLVCAGCFAVFAVAGVFVSRFFSRRVRKIVSVLNSFQEGEFHKRIHFKGNDEFTRISSSLNEMGQNIGSLIREVYLKDLEKKEAELTSLQAQINPHFLYNTLSSISRLARFGQVEKLDRMVRDLAKFYRLSLSDGKNIIPVFDELEQVKAYIDIQKTKYGDRMEVLFDIDPAIVGFRIPKLTVQPFVENALEHAWRGDRIGLRIAGRLEGKTISLSVIDDGVGFHPDTVKDIFGSADNAKAGYGIRNVDQRIKLYFGRQYGVTIASRPGIGAAVRIAFPATKLKEGA</sequence>
<evidence type="ECO:0000256" key="11">
    <source>
        <dbReference type="ARBA" id="ARBA00022989"/>
    </source>
</evidence>
<dbReference type="EC" id="2.7.13.3" evidence="3"/>
<dbReference type="InterPro" id="IPR010559">
    <property type="entry name" value="Sig_transdc_His_kin_internal"/>
</dbReference>
<name>A0A841U2S9_9BACL</name>
<dbReference type="AlphaFoldDB" id="A0A841U2S9"/>
<evidence type="ECO:0000256" key="12">
    <source>
        <dbReference type="ARBA" id="ARBA00023012"/>
    </source>
</evidence>
<dbReference type="SUPFAM" id="SSF158472">
    <property type="entry name" value="HAMP domain-like"/>
    <property type="match status" value="1"/>
</dbReference>
<dbReference type="CDD" id="cd06225">
    <property type="entry name" value="HAMP"/>
    <property type="match status" value="1"/>
</dbReference>
<evidence type="ECO:0000256" key="14">
    <source>
        <dbReference type="SAM" id="MobiDB-lite"/>
    </source>
</evidence>
<evidence type="ECO:0000256" key="5">
    <source>
        <dbReference type="ARBA" id="ARBA00022553"/>
    </source>
</evidence>
<dbReference type="Pfam" id="PF02743">
    <property type="entry name" value="dCache_1"/>
    <property type="match status" value="1"/>
</dbReference>
<feature type="domain" description="Histidine kinase" evidence="16">
    <location>
        <begin position="484"/>
        <end position="580"/>
    </location>
</feature>
<dbReference type="PANTHER" id="PTHR34220:SF7">
    <property type="entry name" value="SENSOR HISTIDINE KINASE YPDA"/>
    <property type="match status" value="1"/>
</dbReference>
<dbReference type="SMART" id="SM00304">
    <property type="entry name" value="HAMP"/>
    <property type="match status" value="1"/>
</dbReference>
<keyword evidence="7 15" id="KW-0812">Transmembrane</keyword>
<dbReference type="GO" id="GO:0005886">
    <property type="term" value="C:plasma membrane"/>
    <property type="evidence" value="ECO:0007669"/>
    <property type="project" value="UniProtKB-SubCell"/>
</dbReference>
<dbReference type="PROSITE" id="PS50885">
    <property type="entry name" value="HAMP"/>
    <property type="match status" value="1"/>
</dbReference>
<evidence type="ECO:0000259" key="16">
    <source>
        <dbReference type="PROSITE" id="PS50109"/>
    </source>
</evidence>
<keyword evidence="11 15" id="KW-1133">Transmembrane helix</keyword>
<dbReference type="Gene3D" id="6.10.340.10">
    <property type="match status" value="1"/>
</dbReference>
<comment type="subcellular location">
    <subcellularLocation>
        <location evidence="2">Cell membrane</location>
        <topology evidence="2">Multi-pass membrane protein</topology>
    </subcellularLocation>
</comment>
<feature type="transmembrane region" description="Helical" evidence="15">
    <location>
        <begin position="296"/>
        <end position="316"/>
    </location>
</feature>
<evidence type="ECO:0000256" key="9">
    <source>
        <dbReference type="ARBA" id="ARBA00022777"/>
    </source>
</evidence>
<evidence type="ECO:0000256" key="1">
    <source>
        <dbReference type="ARBA" id="ARBA00000085"/>
    </source>
</evidence>
<evidence type="ECO:0000256" key="10">
    <source>
        <dbReference type="ARBA" id="ARBA00022840"/>
    </source>
</evidence>
<evidence type="ECO:0000256" key="4">
    <source>
        <dbReference type="ARBA" id="ARBA00022475"/>
    </source>
</evidence>
<dbReference type="InterPro" id="IPR033479">
    <property type="entry name" value="dCache_1"/>
</dbReference>
<keyword evidence="4" id="KW-1003">Cell membrane</keyword>
<evidence type="ECO:0000256" key="3">
    <source>
        <dbReference type="ARBA" id="ARBA00012438"/>
    </source>
</evidence>
<evidence type="ECO:0000256" key="8">
    <source>
        <dbReference type="ARBA" id="ARBA00022741"/>
    </source>
</evidence>
<dbReference type="InterPro" id="IPR050640">
    <property type="entry name" value="Bact_2-comp_sensor_kinase"/>
</dbReference>
<dbReference type="SUPFAM" id="SSF55874">
    <property type="entry name" value="ATPase domain of HSP90 chaperone/DNA topoisomerase II/histidine kinase"/>
    <property type="match status" value="1"/>
</dbReference>
<keyword evidence="9 18" id="KW-0418">Kinase</keyword>
<evidence type="ECO:0000256" key="6">
    <source>
        <dbReference type="ARBA" id="ARBA00022679"/>
    </source>
</evidence>
<keyword evidence="10" id="KW-0067">ATP-binding</keyword>
<dbReference type="Gene3D" id="3.30.565.10">
    <property type="entry name" value="Histidine kinase-like ATPase, C-terminal domain"/>
    <property type="match status" value="1"/>
</dbReference>
<dbReference type="PROSITE" id="PS50109">
    <property type="entry name" value="HIS_KIN"/>
    <property type="match status" value="1"/>
</dbReference>
<keyword evidence="8" id="KW-0547">Nucleotide-binding</keyword>
<protein>
    <recommendedName>
        <fullName evidence="3">histidine kinase</fullName>
        <ecNumber evidence="3">2.7.13.3</ecNumber>
    </recommendedName>
</protein>